<evidence type="ECO:0000256" key="2">
    <source>
        <dbReference type="ARBA" id="ARBA00009477"/>
    </source>
</evidence>
<organism evidence="11 12">
    <name type="scientific">Kistimonas scapharcae</name>
    <dbReference type="NCBI Taxonomy" id="1036133"/>
    <lineage>
        <taxon>Bacteria</taxon>
        <taxon>Pseudomonadati</taxon>
        <taxon>Pseudomonadota</taxon>
        <taxon>Gammaproteobacteria</taxon>
        <taxon>Oceanospirillales</taxon>
        <taxon>Endozoicomonadaceae</taxon>
        <taxon>Kistimonas</taxon>
    </lineage>
</organism>
<evidence type="ECO:0000256" key="6">
    <source>
        <dbReference type="SAM" id="Coils"/>
    </source>
</evidence>
<dbReference type="PANTHER" id="PTHR30367">
    <property type="entry name" value="P-HYDROXYBENZOIC ACID EFFLUX PUMP SUBUNIT AAEA-RELATED"/>
    <property type="match status" value="1"/>
</dbReference>
<evidence type="ECO:0000256" key="1">
    <source>
        <dbReference type="ARBA" id="ARBA00004167"/>
    </source>
</evidence>
<dbReference type="Pfam" id="PF25917">
    <property type="entry name" value="BSH_RND"/>
    <property type="match status" value="1"/>
</dbReference>
<protein>
    <submittedName>
        <fullName evidence="11">HlyD family secretion protein</fullName>
    </submittedName>
</protein>
<dbReference type="Proteomes" id="UP001500604">
    <property type="component" value="Unassembled WGS sequence"/>
</dbReference>
<comment type="similarity">
    <text evidence="2">Belongs to the membrane fusion protein (MFP) (TC 8.A.1) family.</text>
</comment>
<dbReference type="InterPro" id="IPR058634">
    <property type="entry name" value="AaeA-lik-b-barrel"/>
</dbReference>
<feature type="domain" description="p-hydroxybenzoic acid efflux pump subunit AaeA-like beta-barrel" evidence="10">
    <location>
        <begin position="192"/>
        <end position="291"/>
    </location>
</feature>
<evidence type="ECO:0000256" key="5">
    <source>
        <dbReference type="ARBA" id="ARBA00023136"/>
    </source>
</evidence>
<comment type="subcellular location">
    <subcellularLocation>
        <location evidence="1">Membrane</location>
        <topology evidence="1">Single-pass membrane protein</topology>
    </subcellularLocation>
</comment>
<proteinExistence type="inferred from homology"/>
<dbReference type="Pfam" id="PF25876">
    <property type="entry name" value="HH_MFP_RND"/>
    <property type="match status" value="1"/>
</dbReference>
<feature type="coiled-coil region" evidence="6">
    <location>
        <begin position="89"/>
        <end position="153"/>
    </location>
</feature>
<evidence type="ECO:0000256" key="4">
    <source>
        <dbReference type="ARBA" id="ARBA00022989"/>
    </source>
</evidence>
<comment type="caution">
    <text evidence="11">The sequence shown here is derived from an EMBL/GenBank/DDBJ whole genome shotgun (WGS) entry which is preliminary data.</text>
</comment>
<dbReference type="RefSeq" id="WP_345196151.1">
    <property type="nucleotide sequence ID" value="NZ_BAABFL010000357.1"/>
</dbReference>
<reference evidence="12" key="1">
    <citation type="journal article" date="2019" name="Int. J. Syst. Evol. Microbiol.">
        <title>The Global Catalogue of Microorganisms (GCM) 10K type strain sequencing project: providing services to taxonomists for standard genome sequencing and annotation.</title>
        <authorList>
            <consortium name="The Broad Institute Genomics Platform"/>
            <consortium name="The Broad Institute Genome Sequencing Center for Infectious Disease"/>
            <person name="Wu L."/>
            <person name="Ma J."/>
        </authorList>
    </citation>
    <scope>NUCLEOTIDE SEQUENCE [LARGE SCALE GENOMIC DNA]</scope>
    <source>
        <strain evidence="12">JCM 17805</strain>
    </source>
</reference>
<keyword evidence="3 7" id="KW-0812">Transmembrane</keyword>
<keyword evidence="5 7" id="KW-0472">Membrane</keyword>
<dbReference type="SUPFAM" id="SSF111369">
    <property type="entry name" value="HlyD-like secretion proteins"/>
    <property type="match status" value="1"/>
</dbReference>
<dbReference type="PANTHER" id="PTHR30367:SF12">
    <property type="entry name" value="P-HYDROXYBENZOIC ACID EFFLUX PUMP SUBUNIT AAEA"/>
    <property type="match status" value="1"/>
</dbReference>
<evidence type="ECO:0000256" key="7">
    <source>
        <dbReference type="SAM" id="Phobius"/>
    </source>
</evidence>
<evidence type="ECO:0000259" key="9">
    <source>
        <dbReference type="Pfam" id="PF25917"/>
    </source>
</evidence>
<name>A0ABP8V2K7_9GAMM</name>
<keyword evidence="6" id="KW-0175">Coiled coil</keyword>
<gene>
    <name evidence="11" type="ORF">GCM10023116_23450</name>
</gene>
<evidence type="ECO:0000313" key="11">
    <source>
        <dbReference type="EMBL" id="GAA4650062.1"/>
    </source>
</evidence>
<evidence type="ECO:0000256" key="3">
    <source>
        <dbReference type="ARBA" id="ARBA00022692"/>
    </source>
</evidence>
<sequence>MPFSLTAKKLFSVLVTLVVVAIAVYAIHWLFVYYTESPWTRDGRIRADVYQVAPDVTGRIVEMAVSDNQKVSKGDLLFAIDPASYDVALARAEADASSAKADLAEKRLEAERRRKLGPDMISKEERDKSELTLKAAEAQYRAAESVVNKARLDLARTRIYAPGNGYITNRTRTEGDFATAGQPVLSLVDSDSFYVYGYFLETKLPQVQIGAPARITLLSDDAVQLQGEVVSIARGITDYSTPGGDDAVGLLQVNPTFDWVRLAMRVPVRIHLTDIPPGLMLASGMTCTIVLE</sequence>
<feature type="transmembrane region" description="Helical" evidence="7">
    <location>
        <begin position="12"/>
        <end position="34"/>
    </location>
</feature>
<feature type="domain" description="Multidrug resistance protein MdtA-like alpha-helical hairpin" evidence="8">
    <location>
        <begin position="89"/>
        <end position="156"/>
    </location>
</feature>
<dbReference type="NCBIfam" id="TIGR01730">
    <property type="entry name" value="RND_mfp"/>
    <property type="match status" value="1"/>
</dbReference>
<dbReference type="InterPro" id="IPR058624">
    <property type="entry name" value="MdtA-like_HH"/>
</dbReference>
<dbReference type="InterPro" id="IPR050393">
    <property type="entry name" value="MFP_Efflux_Pump"/>
</dbReference>
<evidence type="ECO:0000259" key="10">
    <source>
        <dbReference type="Pfam" id="PF25963"/>
    </source>
</evidence>
<evidence type="ECO:0000313" key="12">
    <source>
        <dbReference type="Proteomes" id="UP001500604"/>
    </source>
</evidence>
<dbReference type="Gene3D" id="1.10.287.470">
    <property type="entry name" value="Helix hairpin bin"/>
    <property type="match status" value="1"/>
</dbReference>
<dbReference type="Gene3D" id="2.40.30.170">
    <property type="match status" value="1"/>
</dbReference>
<dbReference type="InterPro" id="IPR058625">
    <property type="entry name" value="MdtA-like_BSH"/>
</dbReference>
<dbReference type="Pfam" id="PF25963">
    <property type="entry name" value="Beta-barrel_AAEA"/>
    <property type="match status" value="1"/>
</dbReference>
<keyword evidence="12" id="KW-1185">Reference proteome</keyword>
<dbReference type="EMBL" id="BAABFL010000357">
    <property type="protein sequence ID" value="GAA4650062.1"/>
    <property type="molecule type" value="Genomic_DNA"/>
</dbReference>
<dbReference type="Gene3D" id="2.40.50.100">
    <property type="match status" value="1"/>
</dbReference>
<feature type="domain" description="Multidrug resistance protein MdtA-like barrel-sandwich hybrid" evidence="9">
    <location>
        <begin position="51"/>
        <end position="188"/>
    </location>
</feature>
<accession>A0ABP8V2K7</accession>
<dbReference type="InterPro" id="IPR006143">
    <property type="entry name" value="RND_pump_MFP"/>
</dbReference>
<evidence type="ECO:0000259" key="8">
    <source>
        <dbReference type="Pfam" id="PF25876"/>
    </source>
</evidence>
<keyword evidence="4 7" id="KW-1133">Transmembrane helix</keyword>